<organism evidence="9 10">
    <name type="scientific">Candidatus Ornithospirochaeta avicola</name>
    <dbReference type="NCBI Taxonomy" id="2840896"/>
    <lineage>
        <taxon>Bacteria</taxon>
        <taxon>Pseudomonadati</taxon>
        <taxon>Spirochaetota</taxon>
        <taxon>Spirochaetia</taxon>
        <taxon>Spirochaetales</taxon>
        <taxon>Spirochaetaceae</taxon>
        <taxon>Spirochaetaceae incertae sedis</taxon>
        <taxon>Candidatus Ornithospirochaeta</taxon>
    </lineage>
</organism>
<keyword evidence="5 7" id="KW-1133">Transmembrane helix</keyword>
<evidence type="ECO:0000256" key="2">
    <source>
        <dbReference type="ARBA" id="ARBA00022448"/>
    </source>
</evidence>
<dbReference type="InterPro" id="IPR050366">
    <property type="entry name" value="BP-dependent_transpt_permease"/>
</dbReference>
<sequence length="249" mass="27786">MNKKRAAGAIILFFLLLFSLIFSEEEGIDFSRSFAPFSFSHPFGCDDMGRDYASLVALALRNTFVFSFSVTLFSLFFSFVVALAVLRFPSFLVLLNAIKSIPKVLLVLFLVSLWGNGVAPLFIAIAAAEITDNSRVLYTKMLNIRKREYIKAEHMLGIKEKNIALRHYLPSLFPIMGELALTVFSATIAAEASLSFLSLGLPAEYVSLGKLMSSGYRYIFSHPSLIVLPSLFIFLLSLSLYLARESFKD</sequence>
<evidence type="ECO:0000256" key="5">
    <source>
        <dbReference type="ARBA" id="ARBA00022989"/>
    </source>
</evidence>
<dbReference type="InterPro" id="IPR035906">
    <property type="entry name" value="MetI-like_sf"/>
</dbReference>
<evidence type="ECO:0000256" key="1">
    <source>
        <dbReference type="ARBA" id="ARBA00004651"/>
    </source>
</evidence>
<keyword evidence="2 7" id="KW-0813">Transport</keyword>
<dbReference type="PROSITE" id="PS50928">
    <property type="entry name" value="ABC_TM1"/>
    <property type="match status" value="1"/>
</dbReference>
<protein>
    <submittedName>
        <fullName evidence="9">ABC transporter permease subunit</fullName>
    </submittedName>
</protein>
<dbReference type="SUPFAM" id="SSF161098">
    <property type="entry name" value="MetI-like"/>
    <property type="match status" value="1"/>
</dbReference>
<dbReference type="CDD" id="cd06261">
    <property type="entry name" value="TM_PBP2"/>
    <property type="match status" value="1"/>
</dbReference>
<evidence type="ECO:0000259" key="8">
    <source>
        <dbReference type="PROSITE" id="PS50928"/>
    </source>
</evidence>
<dbReference type="EMBL" id="DXHU01000015">
    <property type="protein sequence ID" value="HIV98894.1"/>
    <property type="molecule type" value="Genomic_DNA"/>
</dbReference>
<name>A0A9D1TMQ4_9SPIO</name>
<evidence type="ECO:0000256" key="7">
    <source>
        <dbReference type="RuleBase" id="RU363032"/>
    </source>
</evidence>
<reference evidence="9" key="2">
    <citation type="submission" date="2021-04" db="EMBL/GenBank/DDBJ databases">
        <authorList>
            <person name="Gilroy R."/>
        </authorList>
    </citation>
    <scope>NUCLEOTIDE SEQUENCE</scope>
    <source>
        <strain evidence="9">Gambia11-129</strain>
    </source>
</reference>
<comment type="caution">
    <text evidence="9">The sequence shown here is derived from an EMBL/GenBank/DDBJ whole genome shotgun (WGS) entry which is preliminary data.</text>
</comment>
<evidence type="ECO:0000256" key="3">
    <source>
        <dbReference type="ARBA" id="ARBA00022475"/>
    </source>
</evidence>
<keyword evidence="4 7" id="KW-0812">Transmembrane</keyword>
<keyword evidence="3" id="KW-1003">Cell membrane</keyword>
<evidence type="ECO:0000313" key="10">
    <source>
        <dbReference type="Proteomes" id="UP000823936"/>
    </source>
</evidence>
<evidence type="ECO:0000313" key="9">
    <source>
        <dbReference type="EMBL" id="HIV98894.1"/>
    </source>
</evidence>
<dbReference type="InterPro" id="IPR000515">
    <property type="entry name" value="MetI-like"/>
</dbReference>
<feature type="transmembrane region" description="Helical" evidence="7">
    <location>
        <begin position="106"/>
        <end position="128"/>
    </location>
</feature>
<dbReference type="GO" id="GO:0055085">
    <property type="term" value="P:transmembrane transport"/>
    <property type="evidence" value="ECO:0007669"/>
    <property type="project" value="InterPro"/>
</dbReference>
<dbReference type="Pfam" id="PF00528">
    <property type="entry name" value="BPD_transp_1"/>
    <property type="match status" value="1"/>
</dbReference>
<dbReference type="PANTHER" id="PTHR43386">
    <property type="entry name" value="OLIGOPEPTIDE TRANSPORT SYSTEM PERMEASE PROTEIN APPC"/>
    <property type="match status" value="1"/>
</dbReference>
<dbReference type="AlphaFoldDB" id="A0A9D1TMQ4"/>
<reference evidence="9" key="1">
    <citation type="journal article" date="2021" name="PeerJ">
        <title>Extensive microbial diversity within the chicken gut microbiome revealed by metagenomics and culture.</title>
        <authorList>
            <person name="Gilroy R."/>
            <person name="Ravi A."/>
            <person name="Getino M."/>
            <person name="Pursley I."/>
            <person name="Horton D.L."/>
            <person name="Alikhan N.F."/>
            <person name="Baker D."/>
            <person name="Gharbi K."/>
            <person name="Hall N."/>
            <person name="Watson M."/>
            <person name="Adriaenssens E.M."/>
            <person name="Foster-Nyarko E."/>
            <person name="Jarju S."/>
            <person name="Secka A."/>
            <person name="Antonio M."/>
            <person name="Oren A."/>
            <person name="Chaudhuri R.R."/>
            <person name="La Ragione R."/>
            <person name="Hildebrand F."/>
            <person name="Pallen M.J."/>
        </authorList>
    </citation>
    <scope>NUCLEOTIDE SEQUENCE</scope>
    <source>
        <strain evidence="9">Gambia11-129</strain>
    </source>
</reference>
<comment type="subcellular location">
    <subcellularLocation>
        <location evidence="1 7">Cell membrane</location>
        <topology evidence="1 7">Multi-pass membrane protein</topology>
    </subcellularLocation>
</comment>
<dbReference type="Gene3D" id="1.10.3720.10">
    <property type="entry name" value="MetI-like"/>
    <property type="match status" value="1"/>
</dbReference>
<proteinExistence type="inferred from homology"/>
<accession>A0A9D1TMQ4</accession>
<dbReference type="Proteomes" id="UP000823936">
    <property type="component" value="Unassembled WGS sequence"/>
</dbReference>
<feature type="transmembrane region" description="Helical" evidence="7">
    <location>
        <begin position="64"/>
        <end position="86"/>
    </location>
</feature>
<feature type="transmembrane region" description="Helical" evidence="7">
    <location>
        <begin position="179"/>
        <end position="203"/>
    </location>
</feature>
<evidence type="ECO:0000256" key="4">
    <source>
        <dbReference type="ARBA" id="ARBA00022692"/>
    </source>
</evidence>
<keyword evidence="6 7" id="KW-0472">Membrane</keyword>
<gene>
    <name evidence="9" type="ORF">IAB12_03845</name>
</gene>
<dbReference type="GO" id="GO:0005886">
    <property type="term" value="C:plasma membrane"/>
    <property type="evidence" value="ECO:0007669"/>
    <property type="project" value="UniProtKB-SubCell"/>
</dbReference>
<comment type="similarity">
    <text evidence="7">Belongs to the binding-protein-dependent transport system permease family.</text>
</comment>
<feature type="domain" description="ABC transmembrane type-1" evidence="8">
    <location>
        <begin position="60"/>
        <end position="244"/>
    </location>
</feature>
<dbReference type="PANTHER" id="PTHR43386:SF1">
    <property type="entry name" value="D,D-DIPEPTIDE TRANSPORT SYSTEM PERMEASE PROTEIN DDPC-RELATED"/>
    <property type="match status" value="1"/>
</dbReference>
<evidence type="ECO:0000256" key="6">
    <source>
        <dbReference type="ARBA" id="ARBA00023136"/>
    </source>
</evidence>
<feature type="transmembrane region" description="Helical" evidence="7">
    <location>
        <begin position="224"/>
        <end position="243"/>
    </location>
</feature>